<dbReference type="Proteomes" id="UP000241783">
    <property type="component" value="Unassembled WGS sequence"/>
</dbReference>
<keyword evidence="3" id="KW-0238">DNA-binding</keyword>
<dbReference type="Pfam" id="PF12728">
    <property type="entry name" value="HTH_17"/>
    <property type="match status" value="1"/>
</dbReference>
<reference evidence="4" key="2">
    <citation type="submission" date="2017-05" db="EMBL/GenBank/DDBJ databases">
        <authorList>
            <person name="Lin X.B."/>
            <person name="Stothard P."/>
            <person name="Tasseva G."/>
            <person name="Walter J."/>
        </authorList>
    </citation>
    <scope>NUCLEOTIDE SEQUENCE [LARGE SCALE GENOMIC DNA]</scope>
    <source>
        <strain evidence="4">114h</strain>
    </source>
</reference>
<accession>A0A256SPM7</accession>
<comment type="caution">
    <text evidence="2">The sequence shown here is derived from an EMBL/GenBank/DDBJ whole genome shotgun (WGS) entry which is preliminary data.</text>
</comment>
<feature type="domain" description="Helix-turn-helix" evidence="1">
    <location>
        <begin position="42"/>
        <end position="90"/>
    </location>
</feature>
<dbReference type="EMBL" id="NGPL01000037">
    <property type="protein sequence ID" value="OYS68801.1"/>
    <property type="molecule type" value="Genomic_DNA"/>
</dbReference>
<proteinExistence type="predicted"/>
<gene>
    <name evidence="2" type="ORF">CBF96_06495</name>
    <name evidence="3" type="ORF">DA796_02125</name>
</gene>
<protein>
    <submittedName>
        <fullName evidence="3">DNA-binding protein</fullName>
    </submittedName>
</protein>
<dbReference type="NCBIfam" id="TIGR01764">
    <property type="entry name" value="excise"/>
    <property type="match status" value="1"/>
</dbReference>
<reference evidence="2" key="1">
    <citation type="submission" date="2017-05" db="EMBL/GenBank/DDBJ databases">
        <authorList>
            <person name="Song R."/>
            <person name="Chenine A.L."/>
            <person name="Ruprecht R.M."/>
        </authorList>
    </citation>
    <scope>NUCLEOTIDE SEQUENCE [LARGE SCALE GENOMIC DNA]</scope>
    <source>
        <strain evidence="2">114h</strain>
    </source>
</reference>
<evidence type="ECO:0000313" key="4">
    <source>
        <dbReference type="Proteomes" id="UP000215747"/>
    </source>
</evidence>
<name>A0A256SPM7_LIMRT</name>
<evidence type="ECO:0000313" key="2">
    <source>
        <dbReference type="EMBL" id="OYS68801.1"/>
    </source>
</evidence>
<dbReference type="Proteomes" id="UP000215747">
    <property type="component" value="Unassembled WGS sequence"/>
</dbReference>
<dbReference type="SUPFAM" id="SSF46955">
    <property type="entry name" value="Putative DNA-binding domain"/>
    <property type="match status" value="1"/>
</dbReference>
<evidence type="ECO:0000313" key="5">
    <source>
        <dbReference type="Proteomes" id="UP000241783"/>
    </source>
</evidence>
<dbReference type="InterPro" id="IPR010093">
    <property type="entry name" value="SinI_DNA-bd"/>
</dbReference>
<evidence type="ECO:0000313" key="3">
    <source>
        <dbReference type="EMBL" id="PTM30250.1"/>
    </source>
</evidence>
<dbReference type="AlphaFoldDB" id="A0A256SPM7"/>
<dbReference type="EMBL" id="PZQO01000005">
    <property type="protein sequence ID" value="PTM30250.1"/>
    <property type="molecule type" value="Genomic_DNA"/>
</dbReference>
<dbReference type="RefSeq" id="WP_094537206.1">
    <property type="nucleotide sequence ID" value="NZ_JAJGUH010000121.1"/>
</dbReference>
<organism evidence="2 4">
    <name type="scientific">Limosilactobacillus reuteri</name>
    <name type="common">Lactobacillus reuteri</name>
    <dbReference type="NCBI Taxonomy" id="1598"/>
    <lineage>
        <taxon>Bacteria</taxon>
        <taxon>Bacillati</taxon>
        <taxon>Bacillota</taxon>
        <taxon>Bacilli</taxon>
        <taxon>Lactobacillales</taxon>
        <taxon>Lactobacillaceae</taxon>
        <taxon>Limosilactobacillus</taxon>
    </lineage>
</organism>
<dbReference type="InterPro" id="IPR041657">
    <property type="entry name" value="HTH_17"/>
</dbReference>
<dbReference type="InterPro" id="IPR009061">
    <property type="entry name" value="DNA-bd_dom_put_sf"/>
</dbReference>
<evidence type="ECO:0000259" key="1">
    <source>
        <dbReference type="Pfam" id="PF12728"/>
    </source>
</evidence>
<sequence>MKKIVTKIELPDFLATAIENTVTEAIQNAANKQALSNQYHVYMSKAEAAKYLNIASNTLDLWISTTDIPYRRVGKTYRFNRNELDKFMTSTNNRNK</sequence>
<reference evidence="3 5" key="4">
    <citation type="submission" date="2018-03" db="EMBL/GenBank/DDBJ databases">
        <title>Genome Sequences of Lactobacillus sp. Isolates from Traditional Turkish Sourdough.</title>
        <authorList>
            <person name="Skory C.D."/>
            <person name="Dertli E."/>
        </authorList>
    </citation>
    <scope>NUCLEOTIDE SEQUENCE [LARGE SCALE GENOMIC DNA]</scope>
    <source>
        <strain evidence="3 5">E81</strain>
    </source>
</reference>
<reference evidence="2 4" key="3">
    <citation type="submission" date="2017-09" db="EMBL/GenBank/DDBJ databases">
        <title>Tripartite evolution among Lactobacillus johnsonii, Lactobacillus taiwanensis, Lactobacillus reuteri and their rodent host.</title>
        <authorList>
            <person name="Wang T."/>
            <person name="Knowles S."/>
            <person name="Cheng C."/>
        </authorList>
    </citation>
    <scope>NUCLEOTIDE SEQUENCE [LARGE SCALE GENOMIC DNA]</scope>
    <source>
        <strain evidence="2 4">114h</strain>
    </source>
</reference>
<dbReference type="GO" id="GO:0003677">
    <property type="term" value="F:DNA binding"/>
    <property type="evidence" value="ECO:0007669"/>
    <property type="project" value="UniProtKB-KW"/>
</dbReference>